<organism evidence="1 2">
    <name type="scientific">Dreissena polymorpha</name>
    <name type="common">Zebra mussel</name>
    <name type="synonym">Mytilus polymorpha</name>
    <dbReference type="NCBI Taxonomy" id="45954"/>
    <lineage>
        <taxon>Eukaryota</taxon>
        <taxon>Metazoa</taxon>
        <taxon>Spiralia</taxon>
        <taxon>Lophotrochozoa</taxon>
        <taxon>Mollusca</taxon>
        <taxon>Bivalvia</taxon>
        <taxon>Autobranchia</taxon>
        <taxon>Heteroconchia</taxon>
        <taxon>Euheterodonta</taxon>
        <taxon>Imparidentia</taxon>
        <taxon>Neoheterodontei</taxon>
        <taxon>Myida</taxon>
        <taxon>Dreissenoidea</taxon>
        <taxon>Dreissenidae</taxon>
        <taxon>Dreissena</taxon>
    </lineage>
</organism>
<evidence type="ECO:0000313" key="1">
    <source>
        <dbReference type="EMBL" id="KAH3734967.1"/>
    </source>
</evidence>
<comment type="caution">
    <text evidence="1">The sequence shown here is derived from an EMBL/GenBank/DDBJ whole genome shotgun (WGS) entry which is preliminary data.</text>
</comment>
<sequence>MEQSRDHYTKLFENNETTGKMKFIAEYYPLRRAAKEKNETRSNYAKKIVETELKLLKI</sequence>
<reference evidence="1" key="1">
    <citation type="journal article" date="2019" name="bioRxiv">
        <title>The Genome of the Zebra Mussel, Dreissena polymorpha: A Resource for Invasive Species Research.</title>
        <authorList>
            <person name="McCartney M.A."/>
            <person name="Auch B."/>
            <person name="Kono T."/>
            <person name="Mallez S."/>
            <person name="Zhang Y."/>
            <person name="Obille A."/>
            <person name="Becker A."/>
            <person name="Abrahante J.E."/>
            <person name="Garbe J."/>
            <person name="Badalamenti J.P."/>
            <person name="Herman A."/>
            <person name="Mangelson H."/>
            <person name="Liachko I."/>
            <person name="Sullivan S."/>
            <person name="Sone E.D."/>
            <person name="Koren S."/>
            <person name="Silverstein K.A.T."/>
            <person name="Beckman K.B."/>
            <person name="Gohl D.M."/>
        </authorList>
    </citation>
    <scope>NUCLEOTIDE SEQUENCE</scope>
    <source>
        <strain evidence="1">Duluth1</strain>
        <tissue evidence="1">Whole animal</tissue>
    </source>
</reference>
<name>A0A9D4CYR7_DREPO</name>
<protein>
    <submittedName>
        <fullName evidence="1">Uncharacterized protein</fullName>
    </submittedName>
</protein>
<evidence type="ECO:0000313" key="2">
    <source>
        <dbReference type="Proteomes" id="UP000828390"/>
    </source>
</evidence>
<dbReference type="EMBL" id="JAIWYP010000011">
    <property type="protein sequence ID" value="KAH3734967.1"/>
    <property type="molecule type" value="Genomic_DNA"/>
</dbReference>
<proteinExistence type="predicted"/>
<reference evidence="1" key="2">
    <citation type="submission" date="2020-11" db="EMBL/GenBank/DDBJ databases">
        <authorList>
            <person name="McCartney M.A."/>
            <person name="Auch B."/>
            <person name="Kono T."/>
            <person name="Mallez S."/>
            <person name="Becker A."/>
            <person name="Gohl D.M."/>
            <person name="Silverstein K.A.T."/>
            <person name="Koren S."/>
            <person name="Bechman K.B."/>
            <person name="Herman A."/>
            <person name="Abrahante J.E."/>
            <person name="Garbe J."/>
        </authorList>
    </citation>
    <scope>NUCLEOTIDE SEQUENCE</scope>
    <source>
        <strain evidence="1">Duluth1</strain>
        <tissue evidence="1">Whole animal</tissue>
    </source>
</reference>
<dbReference type="AlphaFoldDB" id="A0A9D4CYR7"/>
<keyword evidence="2" id="KW-1185">Reference proteome</keyword>
<accession>A0A9D4CYR7</accession>
<dbReference type="Proteomes" id="UP000828390">
    <property type="component" value="Unassembled WGS sequence"/>
</dbReference>
<gene>
    <name evidence="1" type="ORF">DPMN_041427</name>
</gene>